<dbReference type="RefSeq" id="WP_135749455.1">
    <property type="nucleotide sequence ID" value="NZ_RQFL01000022.1"/>
</dbReference>
<organism evidence="1 3">
    <name type="scientific">Leptospira bourretii</name>
    <dbReference type="NCBI Taxonomy" id="2484962"/>
    <lineage>
        <taxon>Bacteria</taxon>
        <taxon>Pseudomonadati</taxon>
        <taxon>Spirochaetota</taxon>
        <taxon>Spirochaetia</taxon>
        <taxon>Leptospirales</taxon>
        <taxon>Leptospiraceae</taxon>
        <taxon>Leptospira</taxon>
    </lineage>
</organism>
<evidence type="ECO:0000313" key="1">
    <source>
        <dbReference type="EMBL" id="TGK89981.1"/>
    </source>
</evidence>
<evidence type="ECO:0000313" key="4">
    <source>
        <dbReference type="Proteomes" id="UP000297918"/>
    </source>
</evidence>
<sequence length="250" mass="28711">MKKIPIILILFILFCNKNKEANFTLNDISKFKHLANRNIDQSNGSLSLFKFGCSYCSISISNDNIISSGYLQSRDVEDGKELIAETQILKLKLQNNQIIPVKMESREPNKQEEQEFKYFETLLTYPNFIESGRDYNKEIVSLLPAGVRIINVLDDDLNNDSRTDYITLYSFPIDEDFGQIVEQIQIAIFLSQGNDKHLNLYDKFLGESPNNIIVDIAKVKLLASGKQYLIREVSRGKSWSGGFHLIWIKE</sequence>
<dbReference type="AlphaFoldDB" id="A0A4R9IMI9"/>
<evidence type="ECO:0000313" key="2">
    <source>
        <dbReference type="EMBL" id="TGK92204.1"/>
    </source>
</evidence>
<name>A0A4R9IMI9_9LEPT</name>
<dbReference type="Proteomes" id="UP000297394">
    <property type="component" value="Unassembled WGS sequence"/>
</dbReference>
<keyword evidence="4" id="KW-1185">Reference proteome</keyword>
<proteinExistence type="predicted"/>
<protein>
    <submittedName>
        <fullName evidence="1">Uncharacterized protein</fullName>
    </submittedName>
</protein>
<dbReference type="EMBL" id="RQFM01000007">
    <property type="protein sequence ID" value="TGK89981.1"/>
    <property type="molecule type" value="Genomic_DNA"/>
</dbReference>
<reference evidence="2" key="1">
    <citation type="submission" date="2018-10" db="EMBL/GenBank/DDBJ databases">
        <authorList>
            <person name="Vincent A.T."/>
            <person name="Schiettekatte O."/>
            <person name="Bourhy P."/>
            <person name="Veyrier F.J."/>
            <person name="Picardeau M."/>
        </authorList>
    </citation>
    <scope>NUCLEOTIDE SEQUENCE</scope>
    <source>
        <strain evidence="2">201800281</strain>
    </source>
</reference>
<comment type="caution">
    <text evidence="1">The sequence shown here is derived from an EMBL/GenBank/DDBJ whole genome shotgun (WGS) entry which is preliminary data.</text>
</comment>
<dbReference type="EMBL" id="RQFL01000022">
    <property type="protein sequence ID" value="TGK92204.1"/>
    <property type="molecule type" value="Genomic_DNA"/>
</dbReference>
<accession>A0A4R9IMI9</accession>
<evidence type="ECO:0000313" key="3">
    <source>
        <dbReference type="Proteomes" id="UP000297394"/>
    </source>
</evidence>
<gene>
    <name evidence="1" type="ORF">EHQ23_02370</name>
    <name evidence="2" type="ORF">EHQ26_09515</name>
</gene>
<reference evidence="3 4" key="2">
    <citation type="journal article" date="2019" name="PLoS Negl. Trop. Dis.">
        <title>Revisiting the worldwide diversity of Leptospira species in the environment.</title>
        <authorList>
            <person name="Vincent A.T."/>
            <person name="Schiettekatte O."/>
            <person name="Bourhy P."/>
            <person name="Veyrier F.J."/>
            <person name="Picardeau M."/>
        </authorList>
    </citation>
    <scope>NUCLEOTIDE SEQUENCE [LARGE SCALE GENOMIC DNA]</scope>
    <source>
        <strain evidence="1 3">201800280</strain>
        <strain evidence="4">201800281</strain>
    </source>
</reference>
<dbReference type="Proteomes" id="UP000297918">
    <property type="component" value="Unassembled WGS sequence"/>
</dbReference>